<gene>
    <name evidence="3" type="ORF">EJC51_00795</name>
</gene>
<protein>
    <submittedName>
        <fullName evidence="3">Transposase</fullName>
    </submittedName>
</protein>
<dbReference type="KEGG" id="saqu:EJC51_00795"/>
<evidence type="ECO:0000313" key="4">
    <source>
        <dbReference type="Proteomes" id="UP000280197"/>
    </source>
</evidence>
<keyword evidence="4" id="KW-1185">Reference proteome</keyword>
<name>A0A3Q9BVY5_9ACTN</name>
<proteinExistence type="predicted"/>
<dbReference type="AlphaFoldDB" id="A0A3Q9BVY5"/>
<sequence length="118" mass="13162">MTEAIVGIHAASRGTYGTRRVHAELRPGLSIHVSHGTVELLKQRAGLPGNRRARTKHGTASVADLVERNLTRHARDQLRVVDITEHQPLRARCTARSSWTPSRDARWVGPSTPRPPRR</sequence>
<dbReference type="Pfam" id="PF13276">
    <property type="entry name" value="HTH_21"/>
    <property type="match status" value="1"/>
</dbReference>
<dbReference type="EMBL" id="CP034463">
    <property type="protein sequence ID" value="AZP14826.1"/>
    <property type="molecule type" value="Genomic_DNA"/>
</dbReference>
<reference evidence="3 4" key="1">
    <citation type="submission" date="2018-12" db="EMBL/GenBank/DDBJ databases">
        <authorList>
            <person name="Li K."/>
        </authorList>
    </citation>
    <scope>NUCLEOTIDE SEQUENCE [LARGE SCALE GENOMIC DNA]</scope>
    <source>
        <strain evidence="4">CR22</strain>
    </source>
</reference>
<dbReference type="InterPro" id="IPR025948">
    <property type="entry name" value="HTH-like_dom"/>
</dbReference>
<feature type="region of interest" description="Disordered" evidence="1">
    <location>
        <begin position="93"/>
        <end position="118"/>
    </location>
</feature>
<evidence type="ECO:0000313" key="3">
    <source>
        <dbReference type="EMBL" id="AZP14826.1"/>
    </source>
</evidence>
<accession>A0A3Q9BVY5</accession>
<organism evidence="3 4">
    <name type="scientific">Streptomyces aquilus</name>
    <dbReference type="NCBI Taxonomy" id="2548456"/>
    <lineage>
        <taxon>Bacteria</taxon>
        <taxon>Bacillati</taxon>
        <taxon>Actinomycetota</taxon>
        <taxon>Actinomycetes</taxon>
        <taxon>Kitasatosporales</taxon>
        <taxon>Streptomycetaceae</taxon>
        <taxon>Streptomyces</taxon>
    </lineage>
</organism>
<dbReference type="Proteomes" id="UP000280197">
    <property type="component" value="Chromosome"/>
</dbReference>
<evidence type="ECO:0000259" key="2">
    <source>
        <dbReference type="Pfam" id="PF13276"/>
    </source>
</evidence>
<dbReference type="RefSeq" id="WP_126269213.1">
    <property type="nucleotide sequence ID" value="NZ_CP034463.1"/>
</dbReference>
<evidence type="ECO:0000256" key="1">
    <source>
        <dbReference type="SAM" id="MobiDB-lite"/>
    </source>
</evidence>
<feature type="domain" description="HTH-like" evidence="2">
    <location>
        <begin position="3"/>
        <end position="54"/>
    </location>
</feature>